<dbReference type="Gene3D" id="3.30.420.10">
    <property type="entry name" value="Ribonuclease H-like superfamily/Ribonuclease H"/>
    <property type="match status" value="1"/>
</dbReference>
<dbReference type="PROSITE" id="PS50994">
    <property type="entry name" value="INTEGRASE"/>
    <property type="match status" value="1"/>
</dbReference>
<dbReference type="SUPFAM" id="SSF46689">
    <property type="entry name" value="Homeodomain-like"/>
    <property type="match status" value="1"/>
</dbReference>
<evidence type="ECO:0000256" key="1">
    <source>
        <dbReference type="SAM" id="MobiDB-lite"/>
    </source>
</evidence>
<gene>
    <name evidence="3" type="ORF">GCM10009576_097750</name>
</gene>
<dbReference type="InterPro" id="IPR001584">
    <property type="entry name" value="Integrase_cat-core"/>
</dbReference>
<dbReference type="PANTHER" id="PTHR46889">
    <property type="entry name" value="TRANSPOSASE INSF FOR INSERTION SEQUENCE IS3B-RELATED"/>
    <property type="match status" value="1"/>
</dbReference>
<feature type="region of interest" description="Disordered" evidence="1">
    <location>
        <begin position="349"/>
        <end position="368"/>
    </location>
</feature>
<dbReference type="PANTHER" id="PTHR46889:SF5">
    <property type="entry name" value="INTEGRASE PROTEIN"/>
    <property type="match status" value="1"/>
</dbReference>
<sequence length="395" mass="45154">MGRLYRVPLGNTILDVTCKLFRQNPHSIWDDPSMVLSIVTALARNLVMVPAAVLRSRVAKDAEVLALRHENSVLRRQIARVRYKPADRIWLAALSRLVPRGRWREVFAVTPTTLLRWHRELLTRKWTFTQHRRRPGRPSTAPTVKQLILRLARENSSWGHRRIQGELARLGYSIAPSTVWEILHAAGIDPAPQRSGPTWRQFLSAQARGIIAADFLHLDTVSLKHLYALVFIEHGTRRVHLAGVTAHPTAEWTTQQARNLAMTLGCRMDSLRFLLRDRDSKYTRSFDAIFDADDMQVLLSPPQAPRANAVCERVVGTLRREILDLILIYNANHAHAVLTAYIRHYNQHRPHQSRQQLPPDSTEPPVPTTVADLQAHRIQRQPVLDGLINEYRHAA</sequence>
<organism evidence="3 4">
    <name type="scientific">Streptomyces rhizosphaericus</name>
    <dbReference type="NCBI Taxonomy" id="114699"/>
    <lineage>
        <taxon>Bacteria</taxon>
        <taxon>Bacillati</taxon>
        <taxon>Actinomycetota</taxon>
        <taxon>Actinomycetes</taxon>
        <taxon>Kitasatosporales</taxon>
        <taxon>Streptomycetaceae</taxon>
        <taxon>Streptomyces</taxon>
        <taxon>Streptomyces violaceusniger group</taxon>
    </lineage>
</organism>
<name>A0ABP4DCY8_9ACTN</name>
<feature type="domain" description="Integrase catalytic" evidence="2">
    <location>
        <begin position="193"/>
        <end position="366"/>
    </location>
</feature>
<dbReference type="InterPro" id="IPR012337">
    <property type="entry name" value="RNaseH-like_sf"/>
</dbReference>
<dbReference type="InterPro" id="IPR009057">
    <property type="entry name" value="Homeodomain-like_sf"/>
</dbReference>
<reference evidence="4" key="1">
    <citation type="journal article" date="2019" name="Int. J. Syst. Evol. Microbiol.">
        <title>The Global Catalogue of Microorganisms (GCM) 10K type strain sequencing project: providing services to taxonomists for standard genome sequencing and annotation.</title>
        <authorList>
            <consortium name="The Broad Institute Genomics Platform"/>
            <consortium name="The Broad Institute Genome Sequencing Center for Infectious Disease"/>
            <person name="Wu L."/>
            <person name="Ma J."/>
        </authorList>
    </citation>
    <scope>NUCLEOTIDE SEQUENCE [LARGE SCALE GENOMIC DNA]</scope>
    <source>
        <strain evidence="4">JCM 11445</strain>
    </source>
</reference>
<evidence type="ECO:0000313" key="4">
    <source>
        <dbReference type="Proteomes" id="UP001500033"/>
    </source>
</evidence>
<keyword evidence="4" id="KW-1185">Reference proteome</keyword>
<evidence type="ECO:0000259" key="2">
    <source>
        <dbReference type="PROSITE" id="PS50994"/>
    </source>
</evidence>
<evidence type="ECO:0000313" key="3">
    <source>
        <dbReference type="EMBL" id="GAA1004552.1"/>
    </source>
</evidence>
<dbReference type="Pfam" id="PF13683">
    <property type="entry name" value="rve_3"/>
    <property type="match status" value="1"/>
</dbReference>
<dbReference type="Proteomes" id="UP001500033">
    <property type="component" value="Unassembled WGS sequence"/>
</dbReference>
<dbReference type="SUPFAM" id="SSF53098">
    <property type="entry name" value="Ribonuclease H-like"/>
    <property type="match status" value="1"/>
</dbReference>
<comment type="caution">
    <text evidence="3">The sequence shown here is derived from an EMBL/GenBank/DDBJ whole genome shotgun (WGS) entry which is preliminary data.</text>
</comment>
<dbReference type="EMBL" id="BAAAIE010000223">
    <property type="protein sequence ID" value="GAA1004552.1"/>
    <property type="molecule type" value="Genomic_DNA"/>
</dbReference>
<protein>
    <recommendedName>
        <fullName evidence="2">Integrase catalytic domain-containing protein</fullName>
    </recommendedName>
</protein>
<dbReference type="InterPro" id="IPR050900">
    <property type="entry name" value="Transposase_IS3/IS150/IS904"/>
</dbReference>
<dbReference type="InterPro" id="IPR036397">
    <property type="entry name" value="RNaseH_sf"/>
</dbReference>
<accession>A0ABP4DCY8</accession>
<proteinExistence type="predicted"/>